<evidence type="ECO:0000313" key="2">
    <source>
        <dbReference type="Proteomes" id="UP000011543"/>
    </source>
</evidence>
<proteinExistence type="predicted"/>
<dbReference type="Gene3D" id="2.30.110.10">
    <property type="entry name" value="Electron Transport, Fmn-binding Protein, Chain A"/>
    <property type="match status" value="1"/>
</dbReference>
<dbReference type="SUPFAM" id="SSF50475">
    <property type="entry name" value="FMN-binding split barrel"/>
    <property type="match status" value="1"/>
</dbReference>
<dbReference type="InterPro" id="IPR012349">
    <property type="entry name" value="Split_barrel_FMN-bd"/>
</dbReference>
<organism evidence="1 2">
    <name type="scientific">Natrialba magadii (strain ATCC 43099 / DSM 3394 / CCM 3739 / CIP 104546 / IAM 13178 / JCM 8861 / NBRC 102185 / NCIMB 2190 / MS3)</name>
    <name type="common">Natronobacterium magadii</name>
    <dbReference type="NCBI Taxonomy" id="547559"/>
    <lineage>
        <taxon>Archaea</taxon>
        <taxon>Methanobacteriati</taxon>
        <taxon>Methanobacteriota</taxon>
        <taxon>Stenosarchaea group</taxon>
        <taxon>Halobacteria</taxon>
        <taxon>Halobacteriales</taxon>
        <taxon>Natrialbaceae</taxon>
        <taxon>Natrialba</taxon>
    </lineage>
</organism>
<name>L9V5I9_NATMM</name>
<dbReference type="AlphaFoldDB" id="L9V5I9"/>
<protein>
    <submittedName>
        <fullName evidence="1">Pyridoxamine 5'-phosphate oxidase-like FMN-binding protein</fullName>
    </submittedName>
</protein>
<comment type="caution">
    <text evidence="1">The sequence shown here is derived from an EMBL/GenBank/DDBJ whole genome shotgun (WGS) entry which is preliminary data.</text>
</comment>
<gene>
    <name evidence="1" type="ORF">C500_04239</name>
</gene>
<sequence>MPERRGDRRTGTELVYYRTQISQRTTMALAEETEMTEAEIDAFLSRHETGVLALADSDTPYAIPISYGYDAESATFYMRLVSTPESEKRQFLESSPRVRLVVYEESDGGRTYRSVVAVGTIDEIDPEDLTAAHIEQYGEAKRPLFEIWGQSKPDLNIQLYEFEPTDLSGRRTEIERDDE</sequence>
<accession>L9V5I9</accession>
<dbReference type="PATRIC" id="fig|547559.17.peg.811"/>
<dbReference type="Proteomes" id="UP000011543">
    <property type="component" value="Unassembled WGS sequence"/>
</dbReference>
<reference evidence="1 2" key="1">
    <citation type="journal article" date="2014" name="PLoS Genet.">
        <title>Phylogenetically driven sequencing of extremely halophilic archaea reveals strategies for static and dynamic osmo-response.</title>
        <authorList>
            <person name="Becker E.A."/>
            <person name="Seitzer P.M."/>
            <person name="Tritt A."/>
            <person name="Larsen D."/>
            <person name="Krusor M."/>
            <person name="Yao A.I."/>
            <person name="Wu D."/>
            <person name="Madern D."/>
            <person name="Eisen J.A."/>
            <person name="Darling A.E."/>
            <person name="Facciotti M.T."/>
        </authorList>
    </citation>
    <scope>NUCLEOTIDE SEQUENCE [LARGE SCALE GENOMIC DNA]</scope>
    <source>
        <strain evidence="2">ATCC 43099 / DSM 3394 / CCM 3739 / CIP 104546 / IAM 13178 / JCM 8861 / NBRC 102185 / NCIMB 2190 / MS3</strain>
    </source>
</reference>
<dbReference type="Pfam" id="PF12900">
    <property type="entry name" value="Pyridox_ox_2"/>
    <property type="match status" value="1"/>
</dbReference>
<dbReference type="InterPro" id="IPR024747">
    <property type="entry name" value="Pyridox_Oxase-rel"/>
</dbReference>
<dbReference type="EMBL" id="AOHS01000017">
    <property type="protein sequence ID" value="ELY32256.1"/>
    <property type="molecule type" value="Genomic_DNA"/>
</dbReference>
<evidence type="ECO:0000313" key="1">
    <source>
        <dbReference type="EMBL" id="ELY32256.1"/>
    </source>
</evidence>